<keyword evidence="2" id="KW-1185">Reference proteome</keyword>
<dbReference type="Proteomes" id="UP000187203">
    <property type="component" value="Unassembled WGS sequence"/>
</dbReference>
<dbReference type="AlphaFoldDB" id="A0A1R3G3I1"/>
<name>A0A1R3G3I1_9ROSI</name>
<evidence type="ECO:0000313" key="1">
    <source>
        <dbReference type="EMBL" id="OMO52629.1"/>
    </source>
</evidence>
<dbReference type="EMBL" id="AWUE01023822">
    <property type="protein sequence ID" value="OMO52629.1"/>
    <property type="molecule type" value="Genomic_DNA"/>
</dbReference>
<evidence type="ECO:0000313" key="2">
    <source>
        <dbReference type="Proteomes" id="UP000187203"/>
    </source>
</evidence>
<accession>A0A1R3G3I1</accession>
<gene>
    <name evidence="1" type="ORF">COLO4_37067</name>
</gene>
<proteinExistence type="predicted"/>
<sequence length="53" mass="6363">MAIVFWVFDDFDLIKAKGEKKLYIFSFQCVFIKWGGEIISGVFRVVEDRDWLR</sequence>
<organism evidence="1 2">
    <name type="scientific">Corchorus olitorius</name>
    <dbReference type="NCBI Taxonomy" id="93759"/>
    <lineage>
        <taxon>Eukaryota</taxon>
        <taxon>Viridiplantae</taxon>
        <taxon>Streptophyta</taxon>
        <taxon>Embryophyta</taxon>
        <taxon>Tracheophyta</taxon>
        <taxon>Spermatophyta</taxon>
        <taxon>Magnoliopsida</taxon>
        <taxon>eudicotyledons</taxon>
        <taxon>Gunneridae</taxon>
        <taxon>Pentapetalae</taxon>
        <taxon>rosids</taxon>
        <taxon>malvids</taxon>
        <taxon>Malvales</taxon>
        <taxon>Malvaceae</taxon>
        <taxon>Grewioideae</taxon>
        <taxon>Apeibeae</taxon>
        <taxon>Corchorus</taxon>
    </lineage>
</organism>
<protein>
    <submittedName>
        <fullName evidence="1">Uncharacterized protein</fullName>
    </submittedName>
</protein>
<reference evidence="2" key="1">
    <citation type="submission" date="2013-09" db="EMBL/GenBank/DDBJ databases">
        <title>Corchorus olitorius genome sequencing.</title>
        <authorList>
            <person name="Alam M."/>
            <person name="Haque M.S."/>
            <person name="Islam M.S."/>
            <person name="Emdad E.M."/>
            <person name="Islam M.M."/>
            <person name="Ahmed B."/>
            <person name="Halim A."/>
            <person name="Hossen Q.M.M."/>
            <person name="Hossain M.Z."/>
            <person name="Ahmed R."/>
            <person name="Khan M.M."/>
            <person name="Islam R."/>
            <person name="Rashid M.M."/>
            <person name="Khan S.A."/>
            <person name="Rahman M.S."/>
            <person name="Alam M."/>
            <person name="Yahiya A.S."/>
            <person name="Khan M.S."/>
            <person name="Azam M.S."/>
            <person name="Haque T."/>
            <person name="Lashkar M.Z.H."/>
            <person name="Akhand A.I."/>
            <person name="Morshed G."/>
            <person name="Roy S."/>
            <person name="Uddin K.S."/>
            <person name="Rabeya T."/>
            <person name="Hossain A.S."/>
            <person name="Chowdhury A."/>
            <person name="Snigdha A.R."/>
            <person name="Mortoza M.S."/>
            <person name="Matin S.A."/>
            <person name="Hoque S.M.E."/>
            <person name="Islam M.K."/>
            <person name="Roy D.K."/>
            <person name="Haider R."/>
            <person name="Moosa M.M."/>
            <person name="Elias S.M."/>
            <person name="Hasan A.M."/>
            <person name="Jahan S."/>
            <person name="Shafiuddin M."/>
            <person name="Mahmood N."/>
            <person name="Shommy N.S."/>
        </authorList>
    </citation>
    <scope>NUCLEOTIDE SEQUENCE [LARGE SCALE GENOMIC DNA]</scope>
    <source>
        <strain evidence="2">cv. O-4</strain>
    </source>
</reference>
<comment type="caution">
    <text evidence="1">The sequence shown here is derived from an EMBL/GenBank/DDBJ whole genome shotgun (WGS) entry which is preliminary data.</text>
</comment>